<gene>
    <name evidence="1" type="ORF">X975_04029</name>
</gene>
<feature type="non-terminal residue" evidence="1">
    <location>
        <position position="79"/>
    </location>
</feature>
<accession>A0A087TB06</accession>
<dbReference type="EMBL" id="KK114376">
    <property type="protein sequence ID" value="KFM62295.1"/>
    <property type="molecule type" value="Genomic_DNA"/>
</dbReference>
<keyword evidence="2" id="KW-1185">Reference proteome</keyword>
<name>A0A087TB06_STEMI</name>
<dbReference type="Proteomes" id="UP000054359">
    <property type="component" value="Unassembled WGS sequence"/>
</dbReference>
<sequence>MLVQTVLINFHTRLNWTKLEFEVTSVISNDIDSGGKLLSFFVGPNDYSISIFTSILVGPRFWKIPCIPANTALSFIDLP</sequence>
<protein>
    <submittedName>
        <fullName evidence="1">Uncharacterized protein</fullName>
    </submittedName>
</protein>
<evidence type="ECO:0000313" key="1">
    <source>
        <dbReference type="EMBL" id="KFM62295.1"/>
    </source>
</evidence>
<proteinExistence type="predicted"/>
<evidence type="ECO:0000313" key="2">
    <source>
        <dbReference type="Proteomes" id="UP000054359"/>
    </source>
</evidence>
<reference evidence="1 2" key="1">
    <citation type="submission" date="2013-11" db="EMBL/GenBank/DDBJ databases">
        <title>Genome sequencing of Stegodyphus mimosarum.</title>
        <authorList>
            <person name="Bechsgaard J."/>
        </authorList>
    </citation>
    <scope>NUCLEOTIDE SEQUENCE [LARGE SCALE GENOMIC DNA]</scope>
</reference>
<dbReference type="AlphaFoldDB" id="A0A087TB06"/>
<organism evidence="1 2">
    <name type="scientific">Stegodyphus mimosarum</name>
    <name type="common">African social velvet spider</name>
    <dbReference type="NCBI Taxonomy" id="407821"/>
    <lineage>
        <taxon>Eukaryota</taxon>
        <taxon>Metazoa</taxon>
        <taxon>Ecdysozoa</taxon>
        <taxon>Arthropoda</taxon>
        <taxon>Chelicerata</taxon>
        <taxon>Arachnida</taxon>
        <taxon>Araneae</taxon>
        <taxon>Araneomorphae</taxon>
        <taxon>Entelegynae</taxon>
        <taxon>Eresoidea</taxon>
        <taxon>Eresidae</taxon>
        <taxon>Stegodyphus</taxon>
    </lineage>
</organism>